<dbReference type="InterPro" id="IPR036866">
    <property type="entry name" value="RibonucZ/Hydroxyglut_hydro"/>
</dbReference>
<feature type="domain" description="Metallo-beta-lactamase" evidence="1">
    <location>
        <begin position="11"/>
        <end position="185"/>
    </location>
</feature>
<dbReference type="SUPFAM" id="SSF56281">
    <property type="entry name" value="Metallo-hydrolase/oxidoreductase"/>
    <property type="match status" value="1"/>
</dbReference>
<evidence type="ECO:0000313" key="2">
    <source>
        <dbReference type="EMBL" id="RRJ84186.1"/>
    </source>
</evidence>
<keyword evidence="3" id="KW-1185">Reference proteome</keyword>
<evidence type="ECO:0000259" key="1">
    <source>
        <dbReference type="SMART" id="SM00849"/>
    </source>
</evidence>
<dbReference type="Pfam" id="PF12706">
    <property type="entry name" value="Lactamase_B_2"/>
    <property type="match status" value="1"/>
</dbReference>
<dbReference type="Gene3D" id="3.60.15.10">
    <property type="entry name" value="Ribonuclease Z/Hydroxyacylglutathione hydrolase-like"/>
    <property type="match status" value="1"/>
</dbReference>
<dbReference type="InterPro" id="IPR052533">
    <property type="entry name" value="WalJ/YycJ-like"/>
</dbReference>
<reference evidence="2 3" key="1">
    <citation type="submission" date="2018-08" db="EMBL/GenBank/DDBJ databases">
        <authorList>
            <person name="Khan S.A."/>
        </authorList>
    </citation>
    <scope>NUCLEOTIDE SEQUENCE [LARGE SCALE GENOMIC DNA]</scope>
    <source>
        <strain evidence="2 3">GTF-13</strain>
    </source>
</reference>
<dbReference type="PANTHER" id="PTHR47619:SF1">
    <property type="entry name" value="EXODEOXYRIBONUCLEASE WALJ"/>
    <property type="match status" value="1"/>
</dbReference>
<dbReference type="PANTHER" id="PTHR47619">
    <property type="entry name" value="METALLO-HYDROLASE YYCJ-RELATED"/>
    <property type="match status" value="1"/>
</dbReference>
<protein>
    <submittedName>
        <fullName evidence="2">MBL fold metallo-hydrolase</fullName>
    </submittedName>
</protein>
<dbReference type="AlphaFoldDB" id="A0A3P3VR85"/>
<proteinExistence type="predicted"/>
<dbReference type="SMART" id="SM00849">
    <property type="entry name" value="Lactamase_B"/>
    <property type="match status" value="1"/>
</dbReference>
<accession>A0A3P3VR85</accession>
<keyword evidence="2" id="KW-0378">Hydrolase</keyword>
<sequence length="271" mass="29418">MQFSSIGSGSKGNGTLIRSGETLLLIDCGFSLKETLARLAAKGVSPEQLDAIFVTHEHGDHINGVAALARRYQIPVYLSAGTRYVGKLSKVAQLQTIADASPVVVGEIEVLPVAVPHDAREPLQYLFHSGGLCIGVLTDLGCITRHVVDHYQQCDGLLLECNHDPYLLSTGPYPPSLKGRVGGNYGHLSNQQAAELLRLVDRERLQRLVVAHISEQNNARERVLEQLLPEVDAERLVFADQGQGFDWITLKEAGMARCDNTLFGTLSLGGN</sequence>
<gene>
    <name evidence="2" type="ORF">D0544_03455</name>
</gene>
<dbReference type="InterPro" id="IPR001279">
    <property type="entry name" value="Metallo-B-lactamas"/>
</dbReference>
<name>A0A3P3VR85_9GAMM</name>
<comment type="caution">
    <text evidence="2">The sequence shown here is derived from an EMBL/GenBank/DDBJ whole genome shotgun (WGS) entry which is preliminary data.</text>
</comment>
<organism evidence="2 3">
    <name type="scientific">Aestuariirhabdus litorea</name>
    <dbReference type="NCBI Taxonomy" id="2528527"/>
    <lineage>
        <taxon>Bacteria</taxon>
        <taxon>Pseudomonadati</taxon>
        <taxon>Pseudomonadota</taxon>
        <taxon>Gammaproteobacteria</taxon>
        <taxon>Oceanospirillales</taxon>
        <taxon>Aestuariirhabdaceae</taxon>
        <taxon>Aestuariirhabdus</taxon>
    </lineage>
</organism>
<dbReference type="Proteomes" id="UP000280792">
    <property type="component" value="Unassembled WGS sequence"/>
</dbReference>
<dbReference type="GO" id="GO:0016787">
    <property type="term" value="F:hydrolase activity"/>
    <property type="evidence" value="ECO:0007669"/>
    <property type="project" value="UniProtKB-KW"/>
</dbReference>
<evidence type="ECO:0000313" key="3">
    <source>
        <dbReference type="Proteomes" id="UP000280792"/>
    </source>
</evidence>
<reference evidence="2 3" key="2">
    <citation type="submission" date="2018-12" db="EMBL/GenBank/DDBJ databases">
        <title>Simiduia agarivorans gen. nov., sp. nov., a marine, agarolytic bacterium isolated from shallow coastal water from Keelung, Taiwan.</title>
        <authorList>
            <person name="Shieh W.Y."/>
        </authorList>
    </citation>
    <scope>NUCLEOTIDE SEQUENCE [LARGE SCALE GENOMIC DNA]</scope>
    <source>
        <strain evidence="2 3">GTF-13</strain>
    </source>
</reference>
<dbReference type="RefSeq" id="WP_125014613.1">
    <property type="nucleotide sequence ID" value="NZ_QWEZ01000001.1"/>
</dbReference>
<dbReference type="EMBL" id="QWEZ01000001">
    <property type="protein sequence ID" value="RRJ84186.1"/>
    <property type="molecule type" value="Genomic_DNA"/>
</dbReference>